<evidence type="ECO:0000313" key="3">
    <source>
        <dbReference type="Proteomes" id="UP000545493"/>
    </source>
</evidence>
<accession>A0A7X5ZPB6</accession>
<keyword evidence="3" id="KW-1185">Reference proteome</keyword>
<protein>
    <recommendedName>
        <fullName evidence="4">HK97 gp10 family phage protein</fullName>
    </recommendedName>
</protein>
<gene>
    <name evidence="2" type="ORF">FHU38_000972</name>
</gene>
<evidence type="ECO:0000256" key="1">
    <source>
        <dbReference type="SAM" id="MobiDB-lite"/>
    </source>
</evidence>
<name>A0A7X5ZPB6_9PSEU</name>
<dbReference type="Proteomes" id="UP000545493">
    <property type="component" value="Unassembled WGS sequence"/>
</dbReference>
<sequence length="140" mass="15406">MEIEPVKIEGLKEFVANLKKIDGELPKAVRLAGNEAAGLVVSTAKKSVPLGPSRGGHARNSIKAKSTRTEARVQGGGKRFAYYPWLDFGGRAGRNRKVRRPFIREGRYIFPAYSQHADEVVGRYVEALVDVARQAGIELD</sequence>
<proteinExistence type="predicted"/>
<dbReference type="RefSeq" id="WP_208415561.1">
    <property type="nucleotide sequence ID" value="NZ_JAAOYM010000001.1"/>
</dbReference>
<comment type="caution">
    <text evidence="2">The sequence shown here is derived from an EMBL/GenBank/DDBJ whole genome shotgun (WGS) entry which is preliminary data.</text>
</comment>
<organism evidence="2 3">
    <name type="scientific">Saccharomonospora amisosensis</name>
    <dbReference type="NCBI Taxonomy" id="1128677"/>
    <lineage>
        <taxon>Bacteria</taxon>
        <taxon>Bacillati</taxon>
        <taxon>Actinomycetota</taxon>
        <taxon>Actinomycetes</taxon>
        <taxon>Pseudonocardiales</taxon>
        <taxon>Pseudonocardiaceae</taxon>
        <taxon>Saccharomonospora</taxon>
    </lineage>
</organism>
<feature type="region of interest" description="Disordered" evidence="1">
    <location>
        <begin position="48"/>
        <end position="70"/>
    </location>
</feature>
<reference evidence="2 3" key="1">
    <citation type="submission" date="2020-03" db="EMBL/GenBank/DDBJ databases">
        <title>Sequencing the genomes of 1000 actinobacteria strains.</title>
        <authorList>
            <person name="Klenk H.-P."/>
        </authorList>
    </citation>
    <scope>NUCLEOTIDE SEQUENCE [LARGE SCALE GENOMIC DNA]</scope>
    <source>
        <strain evidence="2 3">DSM 45685</strain>
    </source>
</reference>
<feature type="compositionally biased region" description="Basic residues" evidence="1">
    <location>
        <begin position="56"/>
        <end position="66"/>
    </location>
</feature>
<dbReference type="EMBL" id="JAAOYM010000001">
    <property type="protein sequence ID" value="NIJ10628.1"/>
    <property type="molecule type" value="Genomic_DNA"/>
</dbReference>
<evidence type="ECO:0000313" key="2">
    <source>
        <dbReference type="EMBL" id="NIJ10628.1"/>
    </source>
</evidence>
<evidence type="ECO:0008006" key="4">
    <source>
        <dbReference type="Google" id="ProtNLM"/>
    </source>
</evidence>
<dbReference type="AlphaFoldDB" id="A0A7X5ZPB6"/>